<dbReference type="SUPFAM" id="SSF55073">
    <property type="entry name" value="Nucleotide cyclase"/>
    <property type="match status" value="1"/>
</dbReference>
<feature type="compositionally biased region" description="Basic and acidic residues" evidence="1">
    <location>
        <begin position="1265"/>
        <end position="1274"/>
    </location>
</feature>
<dbReference type="CDD" id="cd01948">
    <property type="entry name" value="EAL"/>
    <property type="match status" value="1"/>
</dbReference>
<dbReference type="Pfam" id="PF00990">
    <property type="entry name" value="GGDEF"/>
    <property type="match status" value="1"/>
</dbReference>
<dbReference type="PANTHER" id="PTHR44757:SF2">
    <property type="entry name" value="BIOFILM ARCHITECTURE MAINTENANCE PROTEIN MBAA"/>
    <property type="match status" value="1"/>
</dbReference>
<feature type="transmembrane region" description="Helical" evidence="2">
    <location>
        <begin position="376"/>
        <end position="397"/>
    </location>
</feature>
<feature type="compositionally biased region" description="Basic and acidic residues" evidence="1">
    <location>
        <begin position="1173"/>
        <end position="1183"/>
    </location>
</feature>
<feature type="region of interest" description="Disordered" evidence="1">
    <location>
        <begin position="1"/>
        <end position="108"/>
    </location>
</feature>
<dbReference type="PROSITE" id="PS50883">
    <property type="entry name" value="EAL"/>
    <property type="match status" value="1"/>
</dbReference>
<dbReference type="SMART" id="SM00091">
    <property type="entry name" value="PAS"/>
    <property type="match status" value="1"/>
</dbReference>
<evidence type="ECO:0000256" key="1">
    <source>
        <dbReference type="SAM" id="MobiDB-lite"/>
    </source>
</evidence>
<feature type="domain" description="GGDEF" evidence="5">
    <location>
        <begin position="597"/>
        <end position="735"/>
    </location>
</feature>
<keyword evidence="2" id="KW-0812">Transmembrane</keyword>
<feature type="compositionally biased region" description="Pro residues" evidence="1">
    <location>
        <begin position="1140"/>
        <end position="1150"/>
    </location>
</feature>
<feature type="compositionally biased region" description="Gly residues" evidence="1">
    <location>
        <begin position="1188"/>
        <end position="1201"/>
    </location>
</feature>
<evidence type="ECO:0000259" key="3">
    <source>
        <dbReference type="PROSITE" id="PS50112"/>
    </source>
</evidence>
<evidence type="ECO:0000259" key="5">
    <source>
        <dbReference type="PROSITE" id="PS50887"/>
    </source>
</evidence>
<feature type="domain" description="EAL" evidence="4">
    <location>
        <begin position="744"/>
        <end position="998"/>
    </location>
</feature>
<dbReference type="EMBL" id="BAAASR010000024">
    <property type="protein sequence ID" value="GAA2506130.1"/>
    <property type="molecule type" value="Genomic_DNA"/>
</dbReference>
<name>A0ABP5ZYL1_9ACTN</name>
<feature type="transmembrane region" description="Helical" evidence="2">
    <location>
        <begin position="118"/>
        <end position="135"/>
    </location>
</feature>
<dbReference type="InterPro" id="IPR029787">
    <property type="entry name" value="Nucleotide_cyclase"/>
</dbReference>
<feature type="transmembrane region" description="Helical" evidence="2">
    <location>
        <begin position="235"/>
        <end position="258"/>
    </location>
</feature>
<dbReference type="CDD" id="cd00130">
    <property type="entry name" value="PAS"/>
    <property type="match status" value="1"/>
</dbReference>
<evidence type="ECO:0000313" key="7">
    <source>
        <dbReference type="Proteomes" id="UP001499942"/>
    </source>
</evidence>
<dbReference type="SUPFAM" id="SSF55785">
    <property type="entry name" value="PYP-like sensor domain (PAS domain)"/>
    <property type="match status" value="1"/>
</dbReference>
<dbReference type="InterPro" id="IPR052155">
    <property type="entry name" value="Biofilm_reg_signaling"/>
</dbReference>
<dbReference type="InterPro" id="IPR000014">
    <property type="entry name" value="PAS"/>
</dbReference>
<dbReference type="PANTHER" id="PTHR44757">
    <property type="entry name" value="DIGUANYLATE CYCLASE DGCP"/>
    <property type="match status" value="1"/>
</dbReference>
<gene>
    <name evidence="6" type="ORF">GCM10010393_43660</name>
</gene>
<organism evidence="6 7">
    <name type="scientific">Streptomyces gobitricini</name>
    <dbReference type="NCBI Taxonomy" id="68211"/>
    <lineage>
        <taxon>Bacteria</taxon>
        <taxon>Bacillati</taxon>
        <taxon>Actinomycetota</taxon>
        <taxon>Actinomycetes</taxon>
        <taxon>Kitasatosporales</taxon>
        <taxon>Streptomycetaceae</taxon>
        <taxon>Streptomyces</taxon>
    </lineage>
</organism>
<feature type="compositionally biased region" description="Low complexity" evidence="1">
    <location>
        <begin position="1126"/>
        <end position="1135"/>
    </location>
</feature>
<dbReference type="Pfam" id="PF08448">
    <property type="entry name" value="PAS_4"/>
    <property type="match status" value="1"/>
</dbReference>
<dbReference type="PROSITE" id="PS50887">
    <property type="entry name" value="GGDEF"/>
    <property type="match status" value="1"/>
</dbReference>
<dbReference type="InterPro" id="IPR043128">
    <property type="entry name" value="Rev_trsase/Diguanyl_cyclase"/>
</dbReference>
<keyword evidence="7" id="KW-1185">Reference proteome</keyword>
<dbReference type="Pfam" id="PF00563">
    <property type="entry name" value="EAL"/>
    <property type="match status" value="1"/>
</dbReference>
<dbReference type="Gene3D" id="3.20.20.450">
    <property type="entry name" value="EAL domain"/>
    <property type="match status" value="1"/>
</dbReference>
<evidence type="ECO:0000259" key="4">
    <source>
        <dbReference type="PROSITE" id="PS50883"/>
    </source>
</evidence>
<feature type="compositionally biased region" description="Low complexity" evidence="1">
    <location>
        <begin position="42"/>
        <end position="57"/>
    </location>
</feature>
<feature type="transmembrane region" description="Helical" evidence="2">
    <location>
        <begin position="409"/>
        <end position="430"/>
    </location>
</feature>
<dbReference type="SMART" id="SM00267">
    <property type="entry name" value="GGDEF"/>
    <property type="match status" value="1"/>
</dbReference>
<evidence type="ECO:0000256" key="2">
    <source>
        <dbReference type="SAM" id="Phobius"/>
    </source>
</evidence>
<feature type="transmembrane region" description="Helical" evidence="2">
    <location>
        <begin position="207"/>
        <end position="228"/>
    </location>
</feature>
<feature type="compositionally biased region" description="Low complexity" evidence="1">
    <location>
        <begin position="1107"/>
        <end position="1116"/>
    </location>
</feature>
<feature type="compositionally biased region" description="Low complexity" evidence="1">
    <location>
        <begin position="98"/>
        <end position="107"/>
    </location>
</feature>
<dbReference type="NCBIfam" id="TIGR00229">
    <property type="entry name" value="sensory_box"/>
    <property type="match status" value="1"/>
</dbReference>
<feature type="compositionally biased region" description="Pro residues" evidence="1">
    <location>
        <begin position="1054"/>
        <end position="1070"/>
    </location>
</feature>
<feature type="compositionally biased region" description="Low complexity" evidence="1">
    <location>
        <begin position="71"/>
        <end position="84"/>
    </location>
</feature>
<reference evidence="7" key="1">
    <citation type="journal article" date="2019" name="Int. J. Syst. Evol. Microbiol.">
        <title>The Global Catalogue of Microorganisms (GCM) 10K type strain sequencing project: providing services to taxonomists for standard genome sequencing and annotation.</title>
        <authorList>
            <consortium name="The Broad Institute Genomics Platform"/>
            <consortium name="The Broad Institute Genome Sequencing Center for Infectious Disease"/>
            <person name="Wu L."/>
            <person name="Ma J."/>
        </authorList>
    </citation>
    <scope>NUCLEOTIDE SEQUENCE [LARGE SCALE GENOMIC DNA]</scope>
    <source>
        <strain evidence="7">JCM 5062</strain>
    </source>
</reference>
<dbReference type="Proteomes" id="UP001499942">
    <property type="component" value="Unassembled WGS sequence"/>
</dbReference>
<dbReference type="Gene3D" id="3.30.450.20">
    <property type="entry name" value="PAS domain"/>
    <property type="match status" value="1"/>
</dbReference>
<proteinExistence type="predicted"/>
<feature type="transmembrane region" description="Helical" evidence="2">
    <location>
        <begin position="141"/>
        <end position="163"/>
    </location>
</feature>
<comment type="caution">
    <text evidence="6">The sequence shown here is derived from an EMBL/GenBank/DDBJ whole genome shotgun (WGS) entry which is preliminary data.</text>
</comment>
<dbReference type="Gene3D" id="3.30.70.270">
    <property type="match status" value="1"/>
</dbReference>
<dbReference type="InterPro" id="IPR035919">
    <property type="entry name" value="EAL_sf"/>
</dbReference>
<dbReference type="InterPro" id="IPR013656">
    <property type="entry name" value="PAS_4"/>
</dbReference>
<dbReference type="PROSITE" id="PS50112">
    <property type="entry name" value="PAS"/>
    <property type="match status" value="1"/>
</dbReference>
<protein>
    <submittedName>
        <fullName evidence="6">EAL domain-containing protein</fullName>
    </submittedName>
</protein>
<keyword evidence="2" id="KW-0472">Membrane</keyword>
<accession>A0ABP5ZYL1</accession>
<feature type="transmembrane region" description="Helical" evidence="2">
    <location>
        <begin position="278"/>
        <end position="296"/>
    </location>
</feature>
<dbReference type="InterPro" id="IPR000160">
    <property type="entry name" value="GGDEF_dom"/>
</dbReference>
<dbReference type="InterPro" id="IPR035965">
    <property type="entry name" value="PAS-like_dom_sf"/>
</dbReference>
<feature type="domain" description="PAS" evidence="3">
    <location>
        <begin position="442"/>
        <end position="512"/>
    </location>
</feature>
<dbReference type="InterPro" id="IPR001633">
    <property type="entry name" value="EAL_dom"/>
</dbReference>
<dbReference type="SMART" id="SM00052">
    <property type="entry name" value="EAL"/>
    <property type="match status" value="1"/>
</dbReference>
<dbReference type="NCBIfam" id="TIGR00254">
    <property type="entry name" value="GGDEF"/>
    <property type="match status" value="1"/>
</dbReference>
<feature type="region of interest" description="Disordered" evidence="1">
    <location>
        <begin position="1038"/>
        <end position="1274"/>
    </location>
</feature>
<sequence>MGVRTDATGQPTATPDRVPVTEAGAGAGSDTGPEAGSGSHTGPEAGGEVEPGAAAVGTTVVDDLPAPAPPGAAHGGVPVSAPGALIERPPVTGGGAGDTPSGGAPAGEARSGGMRCQLLLAVLCGSYATGSAIGWGSEEMALIMGDFGLSAAALTAAVSCFVYARTRGSCFAPAWLLFAFSSAMAAGGNTVWGWYEVVLDREVPQPSVADLFFLLFAPPAIVGLLVLAKRPVTRAGWICLALDSWLIGGSLLTLSWSLALAHTAHFEGESVARAALSLAYPLLDIVLVSMVLALHFRRTQANRSAVHTAIAALALTVLCDALFTSPPLREHYRSGQLLDAGWFAGSLLLAYAPWGANRALENSGPPRGPRQHSRPVAGSLAALTPYLAAAVCTLGILYNVIEDRTVDRVVVFTGCTVVLALVVRQGIMLLDNIALTHELAQKENHFRSLVQGSSDVIMIAAPDGVLRYVSPAASGVYGRDAEDLIGSELASLIHPEDLGGVVHEVRRFLAAPPSEEPTTRIECRFRSGTGDWLNVESTVNRHQGGLIFNSRDVTERVRLQAQLQHNAEHDPLTDLPNRALFTRRVRQALGGRRAGDAGTAVLFIDLDGFKGVNDRLGHQAGDELLIQAARRLQDSVRAGDTAARLGGDEFAALILGDGGRDPSAREPQVLEIADRLRLTLSQPYRIEGQEVRVAASIGVAFAEAGIGAGDLLRNADLAMYRAKAGGKNRVELYAPHMQADVGRRTEPATRARTGARDGEPVLLYQPVVDLATGRITAVAAQARRRSASGALCAPAEHLRGAEESERTAEFDSRLLEEAVGQAAERGRLGHHVPVSVRFPAHKLVDRSMPLGMIEALLAKYRLPSGSLIIELSDSDPRISFDELEQRLASLRALGVRVALDGFGSGYAAINALRRLPVDILKLDRGLVEGVVESARLHKITSGLLRIACDLGMQSVADGVDVPEQVLALRAMGCTHGQGTAFSGPLDEYRLRRALARGAFPVPGGAVPPALAAGARPGILPGVLPATFKSALPGARSRAALPNGVPSTASNAFPDPSPGSLPGPAPGPGRPGPVLGSTGPGGAPGALSVPLPGHGPATVLGGAPGAPPGSARRAGSGDMPDTPPTGPAAVPAAPAGDRPRTPPSGSRPPSAPADLSGTAPPGGGPAAHPAARPGEARDAARRDQPGAPPGGSGAQSGGAPGGHGHRSDGLPGGSGAPPGRSGAARGAAGGARAALPGGLASTVPNGVPTALPGGLPGMRSPYPVRSHSETRVPPT</sequence>
<dbReference type="SUPFAM" id="SSF141868">
    <property type="entry name" value="EAL domain-like"/>
    <property type="match status" value="1"/>
</dbReference>
<keyword evidence="2" id="KW-1133">Transmembrane helix</keyword>
<evidence type="ECO:0000313" key="6">
    <source>
        <dbReference type="EMBL" id="GAA2506130.1"/>
    </source>
</evidence>
<feature type="compositionally biased region" description="Low complexity" evidence="1">
    <location>
        <begin position="1216"/>
        <end position="1240"/>
    </location>
</feature>
<dbReference type="CDD" id="cd01949">
    <property type="entry name" value="GGDEF"/>
    <property type="match status" value="1"/>
</dbReference>
<feature type="transmembrane region" description="Helical" evidence="2">
    <location>
        <begin position="175"/>
        <end position="195"/>
    </location>
</feature>